<dbReference type="GO" id="GO:0004575">
    <property type="term" value="F:sucrose alpha-glucosidase activity"/>
    <property type="evidence" value="ECO:0007669"/>
    <property type="project" value="TreeGrafter"/>
</dbReference>
<dbReference type="SUPFAM" id="SSF48208">
    <property type="entry name" value="Six-hairpin glycosidases"/>
    <property type="match status" value="1"/>
</dbReference>
<keyword evidence="9 11" id="KW-0119">Carbohydrate metabolism</keyword>
<proteinExistence type="inferred from homology"/>
<feature type="transmembrane region" description="Helical" evidence="12">
    <location>
        <begin position="28"/>
        <end position="58"/>
    </location>
</feature>
<dbReference type="OrthoDB" id="1848038at2759"/>
<keyword evidence="10 11" id="KW-0326">Glycosidase</keyword>
<evidence type="ECO:0000256" key="11">
    <source>
        <dbReference type="RuleBase" id="RU367047"/>
    </source>
</evidence>
<keyword evidence="7 12" id="KW-1133">Transmembrane helix</keyword>
<evidence type="ECO:0000256" key="10">
    <source>
        <dbReference type="ARBA" id="ARBA00023295"/>
    </source>
</evidence>
<evidence type="ECO:0000256" key="3">
    <source>
        <dbReference type="ARBA" id="ARBA00005467"/>
    </source>
</evidence>
<comment type="caution">
    <text evidence="13">The sequence shown here is derived from an EMBL/GenBank/DDBJ whole genome shotgun (WGS) entry which is preliminary data.</text>
</comment>
<keyword evidence="5 12" id="KW-0812">Transmembrane</keyword>
<comment type="similarity">
    <text evidence="4 11">Belongs to the glycosyl hydrolase 100 family.</text>
</comment>
<evidence type="ECO:0000313" key="14">
    <source>
        <dbReference type="Proteomes" id="UP000479710"/>
    </source>
</evidence>
<gene>
    <name evidence="13" type="ORF">E2562_016112</name>
</gene>
<dbReference type="PANTHER" id="PTHR31916:SF49">
    <property type="entry name" value="ALKALINE_NEUTRAL INVERTASE C, MITOCHONDRIAL"/>
    <property type="match status" value="1"/>
</dbReference>
<dbReference type="Pfam" id="PF12899">
    <property type="entry name" value="Glyco_hydro_100"/>
    <property type="match status" value="1"/>
</dbReference>
<evidence type="ECO:0000256" key="8">
    <source>
        <dbReference type="ARBA" id="ARBA00023136"/>
    </source>
</evidence>
<evidence type="ECO:0000256" key="2">
    <source>
        <dbReference type="ARBA" id="ARBA00004141"/>
    </source>
</evidence>
<reference evidence="13 14" key="1">
    <citation type="submission" date="2019-11" db="EMBL/GenBank/DDBJ databases">
        <title>Whole genome sequence of Oryza granulata.</title>
        <authorList>
            <person name="Li W."/>
        </authorList>
    </citation>
    <scope>NUCLEOTIDE SEQUENCE [LARGE SCALE GENOMIC DNA]</scope>
    <source>
        <strain evidence="14">cv. Menghai</strain>
        <tissue evidence="13">Leaf</tissue>
    </source>
</reference>
<dbReference type="AlphaFoldDB" id="A0A6G1BLL9"/>
<evidence type="ECO:0000256" key="5">
    <source>
        <dbReference type="ARBA" id="ARBA00022692"/>
    </source>
</evidence>
<sequence>MDQPQVVSENYANPKTCFFHVLFKAGALAFYILSALFVNNFVIIFVITVLLAALDFWVVKNVSGRILVGLRWWNEIDDEGNSVWKFECLDGESLARMNKKDSWLFWWTLYLTAAAWIVLGIFSLIRLHADYLLVVGVCLSLSIANIVGFTKCNKDAKKNVADWTRTTLLSSGVRCPHPHHHPHGRRLPFLASAASQASQQSGQTTSPATPIPTDPRAAVSGNLPFFDRVLFPDTFPLETPPAEEDASAAAAAAADEELASALKAREETETEREAWRLLRRAVVSYCGAPVGTVAAEDPECTETLNYDQVFIRDFVPSALAFLMRGETEIVRNFLLHTLQLQSWEKTVDCYSPGQGLMPASFKIRTVPLDDNNEAFEEVLDPDFGESAIGRVAPVDSGLWWIILLRAYCKITGDYALQERVDVQTGIKLILSLCLSDGFDMFPTLLVTDGSCMIDRRMGIHGHPLEIQALFYSALRCSREMLVINDGSKNLLRAINNRLSALSFHIREYYWVDMKKINEIYRYKTEEYSHDATNKFNIYPEQIPSWLVDWIPEKGGYLIGNLQPAHMDFRFFSLGNLWAIASSLTTPKQAEGILSLIEEKWDDLVANMPLKICYPAMEDDEWRIITGSDPKNTPWSYHNGGSWPTLLWQFTLACIKMGRPELARRAITVAEERLTADKWPEYYDTQSGRFIGKQSRSYQTWTIAGFLTSKMLLENPELASILTCDEDLELLEGCACCLSKKRDTL</sequence>
<dbReference type="GO" id="GO:0005987">
    <property type="term" value="P:sucrose catabolic process"/>
    <property type="evidence" value="ECO:0007669"/>
    <property type="project" value="TreeGrafter"/>
</dbReference>
<protein>
    <recommendedName>
        <fullName evidence="11">Alkaline/neutral invertase</fullName>
        <ecNumber evidence="11">3.2.1.26</ecNumber>
    </recommendedName>
</protein>
<feature type="transmembrane region" description="Helical" evidence="12">
    <location>
        <begin position="103"/>
        <end position="125"/>
    </location>
</feature>
<dbReference type="Pfam" id="PF05832">
    <property type="entry name" value="DUF846"/>
    <property type="match status" value="1"/>
</dbReference>
<evidence type="ECO:0000256" key="9">
    <source>
        <dbReference type="ARBA" id="ARBA00023277"/>
    </source>
</evidence>
<evidence type="ECO:0000256" key="7">
    <source>
        <dbReference type="ARBA" id="ARBA00022989"/>
    </source>
</evidence>
<dbReference type="PANTHER" id="PTHR31916">
    <property type="match status" value="1"/>
</dbReference>
<keyword evidence="8 12" id="KW-0472">Membrane</keyword>
<dbReference type="EC" id="3.2.1.26" evidence="11"/>
<keyword evidence="14" id="KW-1185">Reference proteome</keyword>
<feature type="transmembrane region" description="Helical" evidence="12">
    <location>
        <begin position="131"/>
        <end position="149"/>
    </location>
</feature>
<organism evidence="13 14">
    <name type="scientific">Oryza meyeriana var. granulata</name>
    <dbReference type="NCBI Taxonomy" id="110450"/>
    <lineage>
        <taxon>Eukaryota</taxon>
        <taxon>Viridiplantae</taxon>
        <taxon>Streptophyta</taxon>
        <taxon>Embryophyta</taxon>
        <taxon>Tracheophyta</taxon>
        <taxon>Spermatophyta</taxon>
        <taxon>Magnoliopsida</taxon>
        <taxon>Liliopsida</taxon>
        <taxon>Poales</taxon>
        <taxon>Poaceae</taxon>
        <taxon>BOP clade</taxon>
        <taxon>Oryzoideae</taxon>
        <taxon>Oryzeae</taxon>
        <taxon>Oryzinae</taxon>
        <taxon>Oryza</taxon>
        <taxon>Oryza meyeriana</taxon>
    </lineage>
</organism>
<comment type="function">
    <text evidence="11">Invertase that cleaves sucrose into glucose and fructose.</text>
</comment>
<accession>A0A6G1BLL9</accession>
<evidence type="ECO:0000313" key="13">
    <source>
        <dbReference type="EMBL" id="KAF0888654.1"/>
    </source>
</evidence>
<dbReference type="InterPro" id="IPR024746">
    <property type="entry name" value="Glyco_hydro_100"/>
</dbReference>
<comment type="similarity">
    <text evidence="3">Belongs to the TVP23 family.</text>
</comment>
<evidence type="ECO:0000256" key="1">
    <source>
        <dbReference type="ARBA" id="ARBA00000094"/>
    </source>
</evidence>
<name>A0A6G1BLL9_9ORYZ</name>
<dbReference type="Proteomes" id="UP000479710">
    <property type="component" value="Unassembled WGS sequence"/>
</dbReference>
<dbReference type="Gene3D" id="1.50.10.10">
    <property type="match status" value="1"/>
</dbReference>
<dbReference type="GO" id="GO:0016020">
    <property type="term" value="C:membrane"/>
    <property type="evidence" value="ECO:0007669"/>
    <property type="project" value="UniProtKB-SubCell"/>
</dbReference>
<dbReference type="GO" id="GO:0033926">
    <property type="term" value="F:endo-alpha-N-acetylgalactosaminidase activity"/>
    <property type="evidence" value="ECO:0007669"/>
    <property type="project" value="UniProtKB-UniRule"/>
</dbReference>
<dbReference type="InterPro" id="IPR008564">
    <property type="entry name" value="TVP23-like"/>
</dbReference>
<keyword evidence="6 11" id="KW-0378">Hydrolase</keyword>
<evidence type="ECO:0000256" key="4">
    <source>
        <dbReference type="ARBA" id="ARBA00007671"/>
    </source>
</evidence>
<dbReference type="FunFam" id="1.50.10.10:FF:000001">
    <property type="entry name" value="probable alkaline/neutral invertase B"/>
    <property type="match status" value="1"/>
</dbReference>
<dbReference type="InterPro" id="IPR008928">
    <property type="entry name" value="6-hairpin_glycosidase_sf"/>
</dbReference>
<evidence type="ECO:0000256" key="12">
    <source>
        <dbReference type="SAM" id="Phobius"/>
    </source>
</evidence>
<comment type="subcellular location">
    <subcellularLocation>
        <location evidence="2">Membrane</location>
        <topology evidence="2">Multi-pass membrane protein</topology>
    </subcellularLocation>
</comment>
<comment type="catalytic activity">
    <reaction evidence="1 11">
        <text>Hydrolysis of terminal non-reducing beta-D-fructofuranoside residues in beta-D-fructofuranosides.</text>
        <dbReference type="EC" id="3.2.1.26"/>
    </reaction>
</comment>
<dbReference type="InterPro" id="IPR012341">
    <property type="entry name" value="6hp_glycosidase-like_sf"/>
</dbReference>
<dbReference type="EMBL" id="SPHZ02000012">
    <property type="protein sequence ID" value="KAF0888654.1"/>
    <property type="molecule type" value="Genomic_DNA"/>
</dbReference>
<dbReference type="GO" id="GO:0005739">
    <property type="term" value="C:mitochondrion"/>
    <property type="evidence" value="ECO:0007669"/>
    <property type="project" value="TreeGrafter"/>
</dbReference>
<evidence type="ECO:0000256" key="6">
    <source>
        <dbReference type="ARBA" id="ARBA00022801"/>
    </source>
</evidence>